<feature type="region of interest" description="Disordered" evidence="1">
    <location>
        <begin position="73"/>
        <end position="166"/>
    </location>
</feature>
<reference evidence="2 3" key="2">
    <citation type="submission" date="2018-11" db="EMBL/GenBank/DDBJ databases">
        <authorList>
            <consortium name="Pathogen Informatics"/>
        </authorList>
    </citation>
    <scope>NUCLEOTIDE SEQUENCE [LARGE SCALE GENOMIC DNA]</scope>
</reference>
<protein>
    <submittedName>
        <fullName evidence="2 4">Uncharacterized protein</fullName>
    </submittedName>
</protein>
<keyword evidence="3" id="KW-1185">Reference proteome</keyword>
<sequence length="265" mass="28590">MRDKAKLSWKEARQEAETCSLVVPTADGDSVEEVVKTPVWMTAIDDSNGGLIMSTNNLSETPHPPLDAHRRWVAQTANSLPSNVRSKPSNTPPSKSISDPSVVDGPRLSSQKTDSLSRKRPMESPQLRPRLTSRLGESFAPNRDLNEAQPTTQAPSPPAHQQPAMASVNGMGQTNVHLHNAYYPMGPQQSPTTTKGWSQRRRPPHVLLSTGAKPVVSTTPGVIASPLQPGASLTRPPLKRDLLISDSRKVEESGSSSSGKCCVLM</sequence>
<evidence type="ECO:0000313" key="3">
    <source>
        <dbReference type="Proteomes" id="UP000274429"/>
    </source>
</evidence>
<name>A0A0R3WPR7_HYDTA</name>
<dbReference type="STRING" id="6205.A0A0R3WPR7"/>
<accession>A0A0R3WPR7</accession>
<dbReference type="Proteomes" id="UP000274429">
    <property type="component" value="Unassembled WGS sequence"/>
</dbReference>
<dbReference type="WBParaSite" id="TTAC_0000275701-mRNA-1">
    <property type="protein sequence ID" value="TTAC_0000275701-mRNA-1"/>
    <property type="gene ID" value="TTAC_0000275701"/>
</dbReference>
<evidence type="ECO:0000313" key="4">
    <source>
        <dbReference type="WBParaSite" id="TTAC_0000275701-mRNA-1"/>
    </source>
</evidence>
<dbReference type="EMBL" id="UYWX01001458">
    <property type="protein sequence ID" value="VDM21053.1"/>
    <property type="molecule type" value="Genomic_DNA"/>
</dbReference>
<feature type="region of interest" description="Disordered" evidence="1">
    <location>
        <begin position="181"/>
        <end position="201"/>
    </location>
</feature>
<reference evidence="4" key="1">
    <citation type="submission" date="2017-02" db="UniProtKB">
        <authorList>
            <consortium name="WormBaseParasite"/>
        </authorList>
    </citation>
    <scope>IDENTIFICATION</scope>
</reference>
<proteinExistence type="predicted"/>
<dbReference type="OrthoDB" id="6287258at2759"/>
<evidence type="ECO:0000256" key="1">
    <source>
        <dbReference type="SAM" id="MobiDB-lite"/>
    </source>
</evidence>
<evidence type="ECO:0000313" key="2">
    <source>
        <dbReference type="EMBL" id="VDM21053.1"/>
    </source>
</evidence>
<feature type="compositionally biased region" description="Polar residues" evidence="1">
    <location>
        <begin position="75"/>
        <end position="99"/>
    </location>
</feature>
<dbReference type="AlphaFoldDB" id="A0A0R3WPR7"/>
<gene>
    <name evidence="2" type="ORF">TTAC_LOCUS2742</name>
</gene>
<feature type="compositionally biased region" description="Polar residues" evidence="1">
    <location>
        <begin position="187"/>
        <end position="197"/>
    </location>
</feature>
<organism evidence="4">
    <name type="scientific">Hydatigena taeniaeformis</name>
    <name type="common">Feline tapeworm</name>
    <name type="synonym">Taenia taeniaeformis</name>
    <dbReference type="NCBI Taxonomy" id="6205"/>
    <lineage>
        <taxon>Eukaryota</taxon>
        <taxon>Metazoa</taxon>
        <taxon>Spiralia</taxon>
        <taxon>Lophotrochozoa</taxon>
        <taxon>Platyhelminthes</taxon>
        <taxon>Cestoda</taxon>
        <taxon>Eucestoda</taxon>
        <taxon>Cyclophyllidea</taxon>
        <taxon>Taeniidae</taxon>
        <taxon>Hydatigera</taxon>
    </lineage>
</organism>